<feature type="domain" description="G-protein coupled receptors family 1 profile" evidence="13">
    <location>
        <begin position="39"/>
        <end position="289"/>
    </location>
</feature>
<keyword evidence="6" id="KW-0552">Olfaction</keyword>
<sequence length="332" mass="37655">MANSTLVTEFFLEVFAEIWELRILITVLFLLVYLCSLLGNLTIIIVTTVDQTLNTPMYFFLRNLSILDMGYISITVPSTCINSLTNHRNMSVAGCAAQIFSFLFCACVEILFLSIMAQDRYVAICKPLLYPVIMNHQFCVQMTLASLLSSLVIASVHTFKTFQLSFCHSNVVPQFFCDLPALLRLSCSDTFSNKLLILLTVIGVSGSCFVFIAISYIHILSTVLKIPVKGERGKAFSTCVPHIIVVSVFVSSAAFVYLRPPVITFEVVQEMVISVFYTMVPPFLNPIVYSLRNKQIKEAVRKVILRVFPIFEYKRNIYLSWYFRGKKTDKVR</sequence>
<dbReference type="InterPro" id="IPR000725">
    <property type="entry name" value="Olfact_rcpt"/>
</dbReference>
<comment type="subcellular location">
    <subcellularLocation>
        <location evidence="2">Cell membrane</location>
        <topology evidence="2">Multi-pass membrane protein</topology>
    </subcellularLocation>
</comment>
<dbReference type="Pfam" id="PF13853">
    <property type="entry name" value="7tm_4"/>
    <property type="match status" value="1"/>
</dbReference>
<evidence type="ECO:0000256" key="6">
    <source>
        <dbReference type="ARBA" id="ARBA00022725"/>
    </source>
</evidence>
<evidence type="ECO:0000313" key="14">
    <source>
        <dbReference type="EMBL" id="AAP70851.1"/>
    </source>
</evidence>
<evidence type="ECO:0000256" key="2">
    <source>
        <dbReference type="ARBA" id="ARBA00004651"/>
    </source>
</evidence>
<evidence type="ECO:0000256" key="5">
    <source>
        <dbReference type="ARBA" id="ARBA00022692"/>
    </source>
</evidence>
<evidence type="ECO:0000256" key="1">
    <source>
        <dbReference type="ARBA" id="ARBA00002936"/>
    </source>
</evidence>
<keyword evidence="4" id="KW-0716">Sensory transduction</keyword>
<evidence type="ECO:0000256" key="4">
    <source>
        <dbReference type="ARBA" id="ARBA00022606"/>
    </source>
</evidence>
<feature type="transmembrane region" description="Helical" evidence="12">
    <location>
        <begin position="138"/>
        <end position="156"/>
    </location>
</feature>
<dbReference type="InterPro" id="IPR017452">
    <property type="entry name" value="GPCR_Rhodpsn_7TM"/>
</dbReference>
<keyword evidence="11" id="KW-0807">Transducer</keyword>
<dbReference type="PANTHER" id="PTHR26452">
    <property type="entry name" value="OLFACTORY RECEPTOR"/>
    <property type="match status" value="1"/>
</dbReference>
<evidence type="ECO:0000256" key="3">
    <source>
        <dbReference type="ARBA" id="ARBA00022475"/>
    </source>
</evidence>
<feature type="transmembrane region" description="Helical" evidence="12">
    <location>
        <begin position="58"/>
        <end position="76"/>
    </location>
</feature>
<evidence type="ECO:0000256" key="8">
    <source>
        <dbReference type="ARBA" id="ARBA00023040"/>
    </source>
</evidence>
<name>Q7TS00_MOUSE</name>
<comment type="function">
    <text evidence="1">Odorant receptor.</text>
</comment>
<dbReference type="PRINTS" id="PR00245">
    <property type="entry name" value="OLFACTORYR"/>
</dbReference>
<keyword evidence="5 12" id="KW-0812">Transmembrane</keyword>
<evidence type="ECO:0000259" key="13">
    <source>
        <dbReference type="PROSITE" id="PS50262"/>
    </source>
</evidence>
<dbReference type="PROSITE" id="PS50262">
    <property type="entry name" value="G_PROTEIN_RECEP_F1_2"/>
    <property type="match status" value="1"/>
</dbReference>
<reference evidence="14" key="2">
    <citation type="submission" date="2003-06" db="EMBL/GenBank/DDBJ databases">
        <authorList>
            <person name="Sanders K."/>
        </authorList>
    </citation>
    <scope>NUCLEOTIDE SEQUENCE</scope>
</reference>
<feature type="transmembrane region" description="Helical" evidence="12">
    <location>
        <begin position="96"/>
        <end position="117"/>
    </location>
</feature>
<dbReference type="InterPro" id="IPR050516">
    <property type="entry name" value="Olfactory_GPCR"/>
</dbReference>
<keyword evidence="3" id="KW-1003">Cell membrane</keyword>
<dbReference type="OrthoDB" id="6151005at2759"/>
<feature type="transmembrane region" description="Helical" evidence="12">
    <location>
        <begin position="271"/>
        <end position="291"/>
    </location>
</feature>
<dbReference type="SUPFAM" id="SSF81321">
    <property type="entry name" value="Family A G protein-coupled receptor-like"/>
    <property type="match status" value="1"/>
</dbReference>
<keyword evidence="8" id="KW-0297">G-protein coupled receptor</keyword>
<gene>
    <name evidence="14" type="primary">Olfr310</name>
</gene>
<feature type="transmembrane region" description="Helical" evidence="12">
    <location>
        <begin position="23"/>
        <end position="46"/>
    </location>
</feature>
<dbReference type="CDD" id="cd15227">
    <property type="entry name" value="7tmA_OR14-like"/>
    <property type="match status" value="1"/>
</dbReference>
<dbReference type="AlphaFoldDB" id="Q7TS00"/>
<feature type="transmembrane region" description="Helical" evidence="12">
    <location>
        <begin position="195"/>
        <end position="219"/>
    </location>
</feature>
<dbReference type="Gene3D" id="1.20.1070.10">
    <property type="entry name" value="Rhodopsin 7-helix transmembrane proteins"/>
    <property type="match status" value="1"/>
</dbReference>
<feature type="transmembrane region" description="Helical" evidence="12">
    <location>
        <begin position="239"/>
        <end position="259"/>
    </location>
</feature>
<dbReference type="GO" id="GO:0004984">
    <property type="term" value="F:olfactory receptor activity"/>
    <property type="evidence" value="ECO:0007669"/>
    <property type="project" value="InterPro"/>
</dbReference>
<dbReference type="EMBL" id="AY317403">
    <property type="protein sequence ID" value="AAP70851.1"/>
    <property type="molecule type" value="Genomic_DNA"/>
</dbReference>
<organism evidence="14">
    <name type="scientific">Mus musculus</name>
    <name type="common">Mouse</name>
    <dbReference type="NCBI Taxonomy" id="10090"/>
    <lineage>
        <taxon>Eukaryota</taxon>
        <taxon>Metazoa</taxon>
        <taxon>Chordata</taxon>
        <taxon>Craniata</taxon>
        <taxon>Vertebrata</taxon>
        <taxon>Euteleostomi</taxon>
        <taxon>Mammalia</taxon>
        <taxon>Eutheria</taxon>
        <taxon>Euarchontoglires</taxon>
        <taxon>Glires</taxon>
        <taxon>Rodentia</taxon>
        <taxon>Myomorpha</taxon>
        <taxon>Muroidea</taxon>
        <taxon>Muridae</taxon>
        <taxon>Murinae</taxon>
        <taxon>Mus</taxon>
        <taxon>Mus</taxon>
    </lineage>
</organism>
<evidence type="ECO:0000256" key="7">
    <source>
        <dbReference type="ARBA" id="ARBA00022989"/>
    </source>
</evidence>
<dbReference type="FunFam" id="1.20.1070.10:FF:000037">
    <property type="entry name" value="Olfactory receptor"/>
    <property type="match status" value="1"/>
</dbReference>
<dbReference type="PRINTS" id="PR00237">
    <property type="entry name" value="GPCRRHODOPSN"/>
</dbReference>
<dbReference type="GO" id="GO:0004930">
    <property type="term" value="F:G protein-coupled receptor activity"/>
    <property type="evidence" value="ECO:0007669"/>
    <property type="project" value="UniProtKB-KW"/>
</dbReference>
<evidence type="ECO:0000256" key="10">
    <source>
        <dbReference type="ARBA" id="ARBA00023170"/>
    </source>
</evidence>
<protein>
    <submittedName>
        <fullName evidence="14">Olfactory receptor Olfr310</fullName>
    </submittedName>
</protein>
<proteinExistence type="predicted"/>
<keyword evidence="9 12" id="KW-0472">Membrane</keyword>
<keyword evidence="10 14" id="KW-0675">Receptor</keyword>
<accession>Q7TS00</accession>
<evidence type="ECO:0000256" key="12">
    <source>
        <dbReference type="SAM" id="Phobius"/>
    </source>
</evidence>
<evidence type="ECO:0000256" key="11">
    <source>
        <dbReference type="ARBA" id="ARBA00023224"/>
    </source>
</evidence>
<dbReference type="InterPro" id="IPR000276">
    <property type="entry name" value="GPCR_Rhodpsn"/>
</dbReference>
<evidence type="ECO:0000256" key="9">
    <source>
        <dbReference type="ARBA" id="ARBA00023136"/>
    </source>
</evidence>
<keyword evidence="7 12" id="KW-1133">Transmembrane helix</keyword>
<dbReference type="GO" id="GO:0005886">
    <property type="term" value="C:plasma membrane"/>
    <property type="evidence" value="ECO:0007669"/>
    <property type="project" value="UniProtKB-SubCell"/>
</dbReference>
<reference evidence="14" key="1">
    <citation type="journal article" date="2003" name="Genome Biol.">
        <title>Odorant receptor expressed sequence tags demonstrate olfactory expression of over 400 genes, extensive alternate splicing and unequal expression levels.</title>
        <authorList>
            <person name="Young J.M."/>
            <person name="Shykind B.M."/>
            <person name="Lane R.P."/>
            <person name="Tonnes-Priddy L."/>
            <person name="Ross J.A."/>
            <person name="Walker M."/>
            <person name="Williams E.M."/>
            <person name="Trask B.J."/>
        </authorList>
    </citation>
    <scope>NUCLEOTIDE SEQUENCE</scope>
</reference>